<dbReference type="CDD" id="cd10789">
    <property type="entry name" value="GH38N_AMII_ER_cytosolic"/>
    <property type="match status" value="1"/>
</dbReference>
<name>A0A7M1SXK7_9MICO</name>
<sequence length="1016" mass="111403">MTEIRQQDAATQIVRRLDRVVREVIRPARVRQRSPLSVSARRVGGEPVSFAEGTRGDVAPLAVGDAWGRAWDTVWMHVSGSVPGEWDARTAAAVELEIDLGFTTAQSGFQAEGLVYTTDGSVVRALSPLNHRLPLQAGPGAAIEYWVEAAANPTLNNAHGTNLIPLAHLGSWESAGEEEIYRFAGAHLVVPEAEVVALAHDVDLLRGIATNDGTDVRRRDLILTAIERMLAVLDPTDVAGTAAAARHQLTDVLTSPAHASAMTLTAVGHAHIDSAWLWPLRETIRKCARTFSNVVTLMEDNPDFVFACSSAQQFAWMKEHYPDLYARISDAVARGQFVPVGGMWVESDTNMPSGESLVRQFVAGQGFFMREFGIECPEVWLPDSFGYTGALPQIARSAGARWFFGQKMSWNRTNRMPHHTFTWEGIDGSRILTHFTPVDTYNSDLSPFELGYAHGNFADHGQFSGGIVPFGYGDGGGGPTREMLEAGRRAADVEGLPRVRFGAPSEFFAQAEAEVADADPATWAGEMYLELHRGTYSAQVRTKRGNRRAESLLREAELWAATAAVRTGAPYPADQLRRIWERTLLLQFHDILPGSSISWVHADAERMHAEDAAVLEQIIEFSLAALAGPGDRTITVNGSPFPRRDILALGAGEPAPERAEIALDRVGDHHVLRSPHLTLHIAADGTFVSLHDRDSDRQLFSAEHPGNVLALYQDIPTDWDAWDVDAHYRDLEIPVSGPVDVSIADDGSAQVLISREFGSSRVDQSVTLMPDRPVVDIVTTVHWHEQQRLLKLAQPFRIDAPTSSAETQFGHVHRPTHVNTSWDEARFEVVAHRWVHVSDGVVGAAVVNDSTYGHDVTRFPGDESSPGYRTQVRQTLVRGPLYPDPESDQGQHTFRSRLVITPDVAGAVEEAYDLDTPIRTVTGGRLSVPPVAQVFGDGVVLHTVKLAEDGSGDLIVRAYESLGRPARARFVINADGLHEVDILERPAGPVALTRERELELDLRAFQIVTLRGRPRS</sequence>
<dbReference type="GO" id="GO:0030246">
    <property type="term" value="F:carbohydrate binding"/>
    <property type="evidence" value="ECO:0007669"/>
    <property type="project" value="InterPro"/>
</dbReference>
<dbReference type="InterPro" id="IPR041147">
    <property type="entry name" value="GH38_C"/>
</dbReference>
<dbReference type="InterPro" id="IPR054723">
    <property type="entry name" value="Ams1-like_N"/>
</dbReference>
<keyword evidence="2" id="KW-0479">Metal-binding</keyword>
<dbReference type="Pfam" id="PF17677">
    <property type="entry name" value="Glyco_hydro38C2"/>
    <property type="match status" value="1"/>
</dbReference>
<dbReference type="GO" id="GO:0046872">
    <property type="term" value="F:metal ion binding"/>
    <property type="evidence" value="ECO:0007669"/>
    <property type="project" value="UniProtKB-KW"/>
</dbReference>
<dbReference type="InterPro" id="IPR011013">
    <property type="entry name" value="Gal_mutarotase_sf_dom"/>
</dbReference>
<dbReference type="Gene3D" id="2.70.98.30">
    <property type="entry name" value="Golgi alpha-mannosidase II, domain 4"/>
    <property type="match status" value="1"/>
</dbReference>
<dbReference type="Proteomes" id="UP000593758">
    <property type="component" value="Chromosome"/>
</dbReference>
<dbReference type="InterPro" id="IPR037094">
    <property type="entry name" value="Glyco_hydro_38_cen_sf"/>
</dbReference>
<accession>A0A7M1SXK7</accession>
<dbReference type="Gene3D" id="3.20.110.10">
    <property type="entry name" value="Glycoside hydrolase 38, N terminal domain"/>
    <property type="match status" value="1"/>
</dbReference>
<dbReference type="Gene3D" id="1.20.1270.50">
    <property type="entry name" value="Glycoside hydrolase family 38, central domain"/>
    <property type="match status" value="1"/>
</dbReference>
<evidence type="ECO:0000256" key="2">
    <source>
        <dbReference type="ARBA" id="ARBA00022723"/>
    </source>
</evidence>
<gene>
    <name evidence="6" type="ORF">IM660_08680</name>
</gene>
<dbReference type="GO" id="GO:0009313">
    <property type="term" value="P:oligosaccharide catabolic process"/>
    <property type="evidence" value="ECO:0007669"/>
    <property type="project" value="TreeGrafter"/>
</dbReference>
<dbReference type="RefSeq" id="WP_193498925.1">
    <property type="nucleotide sequence ID" value="NZ_CP063169.1"/>
</dbReference>
<dbReference type="Pfam" id="PF22907">
    <property type="entry name" value="Ams1-like_1st"/>
    <property type="match status" value="1"/>
</dbReference>
<dbReference type="InterPro" id="IPR028995">
    <property type="entry name" value="Glyco_hydro_57/38_cen_sf"/>
</dbReference>
<dbReference type="InterPro" id="IPR011682">
    <property type="entry name" value="Glyco_hydro_38_C"/>
</dbReference>
<proteinExistence type="inferred from homology"/>
<reference evidence="6 7" key="1">
    <citation type="submission" date="2020-10" db="EMBL/GenBank/DDBJ databases">
        <title>Haloactinobacterium sp. RN3S43, a bacterium isolated from saline soil.</title>
        <authorList>
            <person name="Sun J.-Q."/>
        </authorList>
    </citation>
    <scope>NUCLEOTIDE SEQUENCE [LARGE SCALE GENOMIC DNA]</scope>
    <source>
        <strain evidence="6 7">RN3S43</strain>
    </source>
</reference>
<dbReference type="AlphaFoldDB" id="A0A7M1SXK7"/>
<dbReference type="EMBL" id="CP063169">
    <property type="protein sequence ID" value="QOR72285.1"/>
    <property type="molecule type" value="Genomic_DNA"/>
</dbReference>
<dbReference type="SUPFAM" id="SSF88688">
    <property type="entry name" value="Families 57/38 glycoside transferase middle domain"/>
    <property type="match status" value="1"/>
</dbReference>
<protein>
    <submittedName>
        <fullName evidence="6">Alpha-mannosidase</fullName>
    </submittedName>
</protein>
<dbReference type="PANTHER" id="PTHR46017">
    <property type="entry name" value="ALPHA-MANNOSIDASE 2C1"/>
    <property type="match status" value="1"/>
</dbReference>
<dbReference type="Pfam" id="PF09261">
    <property type="entry name" value="Alpha-mann_mid"/>
    <property type="match status" value="1"/>
</dbReference>
<dbReference type="FunFam" id="3.20.110.10:FF:000002">
    <property type="entry name" value="alpha-mannosidase 2C1 isoform X1"/>
    <property type="match status" value="1"/>
</dbReference>
<keyword evidence="4" id="KW-0326">Glycosidase</keyword>
<dbReference type="SUPFAM" id="SSF88713">
    <property type="entry name" value="Glycoside hydrolase/deacetylase"/>
    <property type="match status" value="1"/>
</dbReference>
<dbReference type="Pfam" id="PF01074">
    <property type="entry name" value="Glyco_hydro_38N"/>
    <property type="match status" value="1"/>
</dbReference>
<dbReference type="InterPro" id="IPR027291">
    <property type="entry name" value="Glyco_hydro_38_N_sf"/>
</dbReference>
<dbReference type="InterPro" id="IPR015341">
    <property type="entry name" value="Glyco_hydro_38_cen"/>
</dbReference>
<dbReference type="FunFam" id="1.20.1270.50:FF:000004">
    <property type="entry name" value="alpha-mannosidase 2C1 isoform X1"/>
    <property type="match status" value="1"/>
</dbReference>
<keyword evidence="7" id="KW-1185">Reference proteome</keyword>
<dbReference type="SUPFAM" id="SSF74650">
    <property type="entry name" value="Galactose mutarotase-like"/>
    <property type="match status" value="1"/>
</dbReference>
<dbReference type="Pfam" id="PF07748">
    <property type="entry name" value="Glyco_hydro_38C"/>
    <property type="match status" value="1"/>
</dbReference>
<feature type="domain" description="Glycoside hydrolase family 38 central" evidence="5">
    <location>
        <begin position="530"/>
        <end position="608"/>
    </location>
</feature>
<evidence type="ECO:0000313" key="7">
    <source>
        <dbReference type="Proteomes" id="UP000593758"/>
    </source>
</evidence>
<dbReference type="GO" id="GO:0006013">
    <property type="term" value="P:mannose metabolic process"/>
    <property type="evidence" value="ECO:0007669"/>
    <property type="project" value="InterPro"/>
</dbReference>
<dbReference type="GO" id="GO:0004559">
    <property type="term" value="F:alpha-mannosidase activity"/>
    <property type="evidence" value="ECO:0007669"/>
    <property type="project" value="InterPro"/>
</dbReference>
<dbReference type="InterPro" id="IPR011330">
    <property type="entry name" value="Glyco_hydro/deAcase_b/a-brl"/>
</dbReference>
<dbReference type="KEGG" id="halt:IM660_08680"/>
<dbReference type="PANTHER" id="PTHR46017:SF1">
    <property type="entry name" value="ALPHA-MANNOSIDASE 2C1"/>
    <property type="match status" value="1"/>
</dbReference>
<evidence type="ECO:0000256" key="1">
    <source>
        <dbReference type="ARBA" id="ARBA00009792"/>
    </source>
</evidence>
<evidence type="ECO:0000256" key="4">
    <source>
        <dbReference type="ARBA" id="ARBA00023295"/>
    </source>
</evidence>
<dbReference type="InterPro" id="IPR000602">
    <property type="entry name" value="Glyco_hydro_38_N"/>
</dbReference>
<organism evidence="6 7">
    <name type="scientific">Ruania alkalisoli</name>
    <dbReference type="NCBI Taxonomy" id="2779775"/>
    <lineage>
        <taxon>Bacteria</taxon>
        <taxon>Bacillati</taxon>
        <taxon>Actinomycetota</taxon>
        <taxon>Actinomycetes</taxon>
        <taxon>Micrococcales</taxon>
        <taxon>Ruaniaceae</taxon>
        <taxon>Ruania</taxon>
    </lineage>
</organism>
<comment type="similarity">
    <text evidence="1">Belongs to the glycosyl hydrolase 38 family.</text>
</comment>
<evidence type="ECO:0000256" key="3">
    <source>
        <dbReference type="ARBA" id="ARBA00022801"/>
    </source>
</evidence>
<dbReference type="SMART" id="SM00872">
    <property type="entry name" value="Alpha-mann_mid"/>
    <property type="match status" value="1"/>
</dbReference>
<evidence type="ECO:0000313" key="6">
    <source>
        <dbReference type="EMBL" id="QOR72285.1"/>
    </source>
</evidence>
<evidence type="ECO:0000259" key="5">
    <source>
        <dbReference type="SMART" id="SM00872"/>
    </source>
</evidence>
<keyword evidence="3" id="KW-0378">Hydrolase</keyword>